<dbReference type="Pfam" id="PF00293">
    <property type="entry name" value="NUDIX"/>
    <property type="match status" value="1"/>
</dbReference>
<dbReference type="OrthoDB" id="9809458at2"/>
<evidence type="ECO:0000256" key="1">
    <source>
        <dbReference type="ARBA" id="ARBA00004826"/>
    </source>
</evidence>
<comment type="caution">
    <text evidence="13">The sequence shown here is derived from an EMBL/GenBank/DDBJ whole genome shotgun (WGS) entry which is preliminary data.</text>
</comment>
<evidence type="ECO:0000256" key="2">
    <source>
        <dbReference type="ARBA" id="ARBA00007579"/>
    </source>
</evidence>
<dbReference type="EC" id="5.3.3.2" evidence="3 10"/>
<evidence type="ECO:0000256" key="8">
    <source>
        <dbReference type="ARBA" id="ARBA00023229"/>
    </source>
</evidence>
<dbReference type="UniPathway" id="UPA00059">
    <property type="reaction ID" value="UER00104"/>
</dbReference>
<dbReference type="InterPro" id="IPR015797">
    <property type="entry name" value="NUDIX_hydrolase-like_dom_sf"/>
</dbReference>
<dbReference type="PANTHER" id="PTHR10885">
    <property type="entry name" value="ISOPENTENYL-DIPHOSPHATE DELTA-ISOMERASE"/>
    <property type="match status" value="1"/>
</dbReference>
<dbReference type="Gene3D" id="3.90.79.10">
    <property type="entry name" value="Nucleoside Triphosphate Pyrophosphohydrolase"/>
    <property type="match status" value="1"/>
</dbReference>
<dbReference type="CDD" id="cd02885">
    <property type="entry name" value="NUDIX_IPP_Isomerase"/>
    <property type="match status" value="1"/>
</dbReference>
<keyword evidence="8" id="KW-0414">Isoprene biosynthesis</keyword>
<comment type="similarity">
    <text evidence="2">Belongs to the IPP isomerase type 1 family.</text>
</comment>
<dbReference type="GO" id="GO:0046872">
    <property type="term" value="F:metal ion binding"/>
    <property type="evidence" value="ECO:0007669"/>
    <property type="project" value="UniProtKB-KW"/>
</dbReference>
<dbReference type="SUPFAM" id="SSF55811">
    <property type="entry name" value="Nudix"/>
    <property type="match status" value="1"/>
</dbReference>
<accession>A0A315Z5I1</accession>
<dbReference type="GO" id="GO:0004452">
    <property type="term" value="F:isopentenyl-diphosphate delta-isomerase activity"/>
    <property type="evidence" value="ECO:0007669"/>
    <property type="project" value="UniProtKB-UniRule"/>
</dbReference>
<dbReference type="HAMAP" id="MF_00202">
    <property type="entry name" value="Idi"/>
    <property type="match status" value="1"/>
</dbReference>
<dbReference type="EMBL" id="QGDO01000007">
    <property type="protein sequence ID" value="PWJ38459.1"/>
    <property type="molecule type" value="Genomic_DNA"/>
</dbReference>
<dbReference type="GO" id="GO:0050992">
    <property type="term" value="P:dimethylallyl diphosphate biosynthetic process"/>
    <property type="evidence" value="ECO:0007669"/>
    <property type="project" value="UniProtKB-UniPathway"/>
</dbReference>
<keyword evidence="9 13" id="KW-0413">Isomerase</keyword>
<comment type="pathway">
    <text evidence="1">Isoprenoid biosynthesis; dimethylallyl diphosphate biosynthesis; dimethylallyl diphosphate from isopentenyl diphosphate: step 1/1.</text>
</comment>
<feature type="active site" evidence="11">
    <location>
        <position position="111"/>
    </location>
</feature>
<evidence type="ECO:0000256" key="6">
    <source>
        <dbReference type="ARBA" id="ARBA00022842"/>
    </source>
</evidence>
<dbReference type="NCBIfam" id="TIGR02150">
    <property type="entry name" value="IPP_isom_1"/>
    <property type="match status" value="1"/>
</dbReference>
<evidence type="ECO:0000256" key="9">
    <source>
        <dbReference type="ARBA" id="ARBA00023235"/>
    </source>
</evidence>
<dbReference type="PIRSF" id="PIRSF018427">
    <property type="entry name" value="Isopntndiph_ism"/>
    <property type="match status" value="1"/>
</dbReference>
<protein>
    <recommendedName>
        <fullName evidence="3 10">Isopentenyl-diphosphate delta-isomerase</fullName>
        <ecNumber evidence="3 10">5.3.3.2</ecNumber>
    </recommendedName>
</protein>
<evidence type="ECO:0000259" key="12">
    <source>
        <dbReference type="PROSITE" id="PS51462"/>
    </source>
</evidence>
<dbReference type="InterPro" id="IPR056375">
    <property type="entry name" value="Idi_bact"/>
</dbReference>
<dbReference type="AlphaFoldDB" id="A0A315Z5I1"/>
<evidence type="ECO:0000256" key="5">
    <source>
        <dbReference type="ARBA" id="ARBA00022723"/>
    </source>
</evidence>
<dbReference type="InterPro" id="IPR011876">
    <property type="entry name" value="IsopentenylPP_isomerase_typ1"/>
</dbReference>
<dbReference type="InterPro" id="IPR000086">
    <property type="entry name" value="NUDIX_hydrolase_dom"/>
</dbReference>
<dbReference type="GO" id="GO:0005737">
    <property type="term" value="C:cytoplasm"/>
    <property type="evidence" value="ECO:0007669"/>
    <property type="project" value="TreeGrafter"/>
</dbReference>
<dbReference type="RefSeq" id="WP_109621549.1">
    <property type="nucleotide sequence ID" value="NZ_QGDO01000007.1"/>
</dbReference>
<organism evidence="13 14">
    <name type="scientific">Sediminitomix flava</name>
    <dbReference type="NCBI Taxonomy" id="379075"/>
    <lineage>
        <taxon>Bacteria</taxon>
        <taxon>Pseudomonadati</taxon>
        <taxon>Bacteroidota</taxon>
        <taxon>Cytophagia</taxon>
        <taxon>Cytophagales</taxon>
        <taxon>Flammeovirgaceae</taxon>
        <taxon>Sediminitomix</taxon>
    </lineage>
</organism>
<dbReference type="Proteomes" id="UP000245535">
    <property type="component" value="Unassembled WGS sequence"/>
</dbReference>
<name>A0A315Z5I1_SEDFL</name>
<evidence type="ECO:0000313" key="13">
    <source>
        <dbReference type="EMBL" id="PWJ38459.1"/>
    </source>
</evidence>
<dbReference type="PROSITE" id="PS51462">
    <property type="entry name" value="NUDIX"/>
    <property type="match status" value="1"/>
</dbReference>
<dbReference type="NCBIfam" id="NF002995">
    <property type="entry name" value="PRK03759.1"/>
    <property type="match status" value="1"/>
</dbReference>
<feature type="domain" description="Nudix hydrolase" evidence="12">
    <location>
        <begin position="27"/>
        <end position="159"/>
    </location>
</feature>
<evidence type="ECO:0000256" key="11">
    <source>
        <dbReference type="PIRSR" id="PIRSR018427-1"/>
    </source>
</evidence>
<evidence type="ECO:0000256" key="7">
    <source>
        <dbReference type="ARBA" id="ARBA00023211"/>
    </source>
</evidence>
<dbReference type="GO" id="GO:0009240">
    <property type="term" value="P:isopentenyl diphosphate biosynthetic process"/>
    <property type="evidence" value="ECO:0007669"/>
    <property type="project" value="TreeGrafter"/>
</dbReference>
<gene>
    <name evidence="13" type="ORF">BC781_10749</name>
</gene>
<evidence type="ECO:0000313" key="14">
    <source>
        <dbReference type="Proteomes" id="UP000245535"/>
    </source>
</evidence>
<keyword evidence="4" id="KW-0963">Cytoplasm</keyword>
<keyword evidence="6" id="KW-0460">Magnesium</keyword>
<reference evidence="13 14" key="1">
    <citation type="submission" date="2018-03" db="EMBL/GenBank/DDBJ databases">
        <title>Genomic Encyclopedia of Archaeal and Bacterial Type Strains, Phase II (KMG-II): from individual species to whole genera.</title>
        <authorList>
            <person name="Goeker M."/>
        </authorList>
    </citation>
    <scope>NUCLEOTIDE SEQUENCE [LARGE SCALE GENOMIC DNA]</scope>
    <source>
        <strain evidence="13 14">DSM 28229</strain>
    </source>
</reference>
<dbReference type="PANTHER" id="PTHR10885:SF0">
    <property type="entry name" value="ISOPENTENYL-DIPHOSPHATE DELTA-ISOMERASE"/>
    <property type="match status" value="1"/>
</dbReference>
<evidence type="ECO:0000256" key="3">
    <source>
        <dbReference type="ARBA" id="ARBA00012057"/>
    </source>
</evidence>
<keyword evidence="5" id="KW-0479">Metal-binding</keyword>
<evidence type="ECO:0000256" key="4">
    <source>
        <dbReference type="ARBA" id="ARBA00022490"/>
    </source>
</evidence>
<feature type="active site" evidence="11">
    <location>
        <position position="64"/>
    </location>
</feature>
<keyword evidence="14" id="KW-1185">Reference proteome</keyword>
<sequence length="173" mass="20646">MEQVILVNEKDEQIGLMEKLEAHEKGVLHRAFSIFIFNQKNQLLLQRRALEKYHSGGLWTNTCCSHPRNNESNLDAAIRRLDEEMGFTTPLEDCFSFIYKSDFENGLIEHELDHVFVGYYDKEPDINLEEVCEWKWLEPEKILEEIRENPEQFTTWFRICFEDVIHHLQNKIS</sequence>
<proteinExistence type="inferred from homology"/>
<evidence type="ECO:0000256" key="10">
    <source>
        <dbReference type="NCBIfam" id="TIGR02150"/>
    </source>
</evidence>
<keyword evidence="7" id="KW-0464">Manganese</keyword>